<feature type="transmembrane region" description="Helical" evidence="8">
    <location>
        <begin position="6"/>
        <end position="31"/>
    </location>
</feature>
<evidence type="ECO:0000313" key="10">
    <source>
        <dbReference type="EMBL" id="TGY74373.1"/>
    </source>
</evidence>
<dbReference type="KEGG" id="pary:A4V02_08110"/>
<organism evidence="9 11">
    <name type="scientific">Muribaculum intestinale</name>
    <dbReference type="NCBI Taxonomy" id="1796646"/>
    <lineage>
        <taxon>Bacteria</taxon>
        <taxon>Pseudomonadati</taxon>
        <taxon>Bacteroidota</taxon>
        <taxon>Bacteroidia</taxon>
        <taxon>Bacteroidales</taxon>
        <taxon>Muribaculaceae</taxon>
        <taxon>Muribaculum</taxon>
    </lineage>
</organism>
<evidence type="ECO:0000256" key="3">
    <source>
        <dbReference type="ARBA" id="ARBA00022679"/>
    </source>
</evidence>
<name>A0A1B1SA58_9BACT</name>
<reference evidence="11" key="1">
    <citation type="submission" date="2016-04" db="EMBL/GenBank/DDBJ databases">
        <title>Complete Genome Sequences of Twelve Strains of a Stable Defined Moderately Diverse Mouse Microbiota 2 (sDMDMm2).</title>
        <authorList>
            <person name="Uchimura Y."/>
            <person name="Wyss M."/>
            <person name="Brugiroux S."/>
            <person name="Limenitakis J.P."/>
            <person name="Stecher B."/>
            <person name="McCoy K.D."/>
            <person name="Macpherson A.J."/>
        </authorList>
    </citation>
    <scope>NUCLEOTIDE SEQUENCE [LARGE SCALE GENOMIC DNA]</scope>
    <source>
        <strain evidence="11">YL27</strain>
    </source>
</reference>
<dbReference type="STRING" id="1796646.A4V02_08110"/>
<evidence type="ECO:0000313" key="11">
    <source>
        <dbReference type="Proteomes" id="UP000186351"/>
    </source>
</evidence>
<dbReference type="GeneID" id="65536821"/>
<feature type="binding site" evidence="7">
    <location>
        <position position="234"/>
    </location>
    <ligand>
        <name>Mg(2+)</name>
        <dbReference type="ChEBI" id="CHEBI:18420"/>
    </ligand>
</feature>
<dbReference type="GO" id="GO:0046872">
    <property type="term" value="F:metal ion binding"/>
    <property type="evidence" value="ECO:0007669"/>
    <property type="project" value="UniProtKB-KW"/>
</dbReference>
<dbReference type="PROSITE" id="PS01348">
    <property type="entry name" value="MRAY_2"/>
    <property type="match status" value="1"/>
</dbReference>
<keyword evidence="4 8" id="KW-0812">Transmembrane</keyword>
<keyword evidence="11" id="KW-1185">Reference proteome</keyword>
<evidence type="ECO:0000256" key="6">
    <source>
        <dbReference type="ARBA" id="ARBA00023136"/>
    </source>
</evidence>
<evidence type="ECO:0000256" key="1">
    <source>
        <dbReference type="ARBA" id="ARBA00004651"/>
    </source>
</evidence>
<feature type="transmembrane region" description="Helical" evidence="8">
    <location>
        <begin position="177"/>
        <end position="195"/>
    </location>
</feature>
<proteinExistence type="predicted"/>
<keyword evidence="7" id="KW-0479">Metal-binding</keyword>
<reference evidence="10 12" key="3">
    <citation type="submission" date="2019-04" db="EMBL/GenBank/DDBJ databases">
        <title>Microbes associate with the intestines of laboratory mice.</title>
        <authorList>
            <person name="Navarre W."/>
            <person name="Wong E."/>
            <person name="Huang K."/>
            <person name="Tropini C."/>
            <person name="Ng K."/>
            <person name="Yu B."/>
        </authorList>
    </citation>
    <scope>NUCLEOTIDE SEQUENCE [LARGE SCALE GENOMIC DNA]</scope>
    <source>
        <strain evidence="10 12">NM06_A21</strain>
    </source>
</reference>
<keyword evidence="5 8" id="KW-1133">Transmembrane helix</keyword>
<dbReference type="GO" id="GO:0044038">
    <property type="term" value="P:cell wall macromolecule biosynthetic process"/>
    <property type="evidence" value="ECO:0007669"/>
    <property type="project" value="TreeGrafter"/>
</dbReference>
<evidence type="ECO:0000256" key="5">
    <source>
        <dbReference type="ARBA" id="ARBA00022989"/>
    </source>
</evidence>
<dbReference type="Proteomes" id="UP000306630">
    <property type="component" value="Unassembled WGS sequence"/>
</dbReference>
<dbReference type="AlphaFoldDB" id="A0A1B1SA58"/>
<comment type="cofactor">
    <cofactor evidence="7">
        <name>Mg(2+)</name>
        <dbReference type="ChEBI" id="CHEBI:18420"/>
    </cofactor>
</comment>
<dbReference type="PANTHER" id="PTHR22926:SF3">
    <property type="entry name" value="UNDECAPRENYL-PHOSPHATE ALPHA-N-ACETYLGLUCOSAMINYL 1-PHOSPHATE TRANSFERASE"/>
    <property type="match status" value="1"/>
</dbReference>
<dbReference type="InterPro" id="IPR018480">
    <property type="entry name" value="PNAcMuramoyl-5peptid_Trfase_CS"/>
</dbReference>
<evidence type="ECO:0000256" key="4">
    <source>
        <dbReference type="ARBA" id="ARBA00022692"/>
    </source>
</evidence>
<sequence>MNFWLLCNFVVFVLCVMFAGIFIPQILLVAFKKDLFDMPDERKIHKGIVPRLGGIAFTPVICFTVSLILGITMLVGDSRLMSLVEAQTLPLSMGFCSLFLMYIVGVGDDLVGVRYRAKFVAQILCAVFIIMGGFWINSFHGFLWIDSIPAWLGWPLTVLYIVFVCNALNLIDGIDGLASGLAMTGFIIYGVTFYLLGQYVYAMLSFASLGVLVPFFYYNVFGNPAKRKKIFMGDAGSLTVGLLLSFLSLHLFTAPTLNLEGFYCNSFVVAVSPLIVPCFDVVRVFIGRVRKGNNPFLPDRTHIHHKLLSLGMPSRRAMVTIVGVALFFSVANICLANMLNITLLIILDIAFWALANMALSRAVKSCDKNKVSVPA</sequence>
<evidence type="ECO:0000256" key="2">
    <source>
        <dbReference type="ARBA" id="ARBA00022475"/>
    </source>
</evidence>
<keyword evidence="6 8" id="KW-0472">Membrane</keyword>
<evidence type="ECO:0000313" key="12">
    <source>
        <dbReference type="Proteomes" id="UP000306630"/>
    </source>
</evidence>
<reference evidence="9" key="2">
    <citation type="submission" date="2017-04" db="EMBL/GenBank/DDBJ databases">
        <title>Complete Genome Sequences of Twelve Strains of a Stable Defined Moderately Diverse Mouse Microbiota 2 (sDMDMm2).</title>
        <authorList>
            <person name="Uchimura Y."/>
            <person name="Wyss M."/>
            <person name="Brugiroux S."/>
            <person name="Limenitakis J.P."/>
            <person name="Stecher B."/>
            <person name="McCoy K.D."/>
            <person name="Macpherson A.J."/>
        </authorList>
    </citation>
    <scope>NUCLEOTIDE SEQUENCE</scope>
    <source>
        <strain evidence="9">YL27</strain>
    </source>
</reference>
<dbReference type="Proteomes" id="UP000186351">
    <property type="component" value="Chromosome"/>
</dbReference>
<feature type="transmembrane region" description="Helical" evidence="8">
    <location>
        <begin position="230"/>
        <end position="254"/>
    </location>
</feature>
<comment type="subcellular location">
    <subcellularLocation>
        <location evidence="1">Cell membrane</location>
        <topology evidence="1">Multi-pass membrane protein</topology>
    </subcellularLocation>
</comment>
<keyword evidence="3 9" id="KW-0808">Transferase</keyword>
<keyword evidence="2" id="KW-1003">Cell membrane</keyword>
<protein>
    <submittedName>
        <fullName evidence="9">Undecaprenyl-phosphate alpha-N-acetylglucosaminyl 1-phosphate transferase</fullName>
    </submittedName>
    <submittedName>
        <fullName evidence="10">Undecaprenyl/decaprenyl-phosphate alpha-N-acetylglucosaminyl 1-phosphate transferase</fullName>
    </submittedName>
</protein>
<dbReference type="CDD" id="cd06853">
    <property type="entry name" value="GT_WecA_like"/>
    <property type="match status" value="1"/>
</dbReference>
<dbReference type="PANTHER" id="PTHR22926">
    <property type="entry name" value="PHOSPHO-N-ACETYLMURAMOYL-PENTAPEPTIDE-TRANSFERASE"/>
    <property type="match status" value="1"/>
</dbReference>
<dbReference type="GO" id="GO:0016780">
    <property type="term" value="F:phosphotransferase activity, for other substituted phosphate groups"/>
    <property type="evidence" value="ECO:0007669"/>
    <property type="project" value="InterPro"/>
</dbReference>
<feature type="transmembrane region" description="Helical" evidence="8">
    <location>
        <begin position="201"/>
        <end position="218"/>
    </location>
</feature>
<gene>
    <name evidence="9" type="ORF">A4V02_08110</name>
    <name evidence="10" type="ORF">E5333_06705</name>
</gene>
<keyword evidence="7" id="KW-0460">Magnesium</keyword>
<accession>A0A1Z2XIG0</accession>
<dbReference type="Pfam" id="PF00953">
    <property type="entry name" value="Glycos_transf_4"/>
    <property type="match status" value="1"/>
</dbReference>
<dbReference type="InterPro" id="IPR000715">
    <property type="entry name" value="Glycosyl_transferase_4"/>
</dbReference>
<dbReference type="GO" id="GO:0071555">
    <property type="term" value="P:cell wall organization"/>
    <property type="evidence" value="ECO:0007669"/>
    <property type="project" value="TreeGrafter"/>
</dbReference>
<dbReference type="EMBL" id="CP015402">
    <property type="protein sequence ID" value="ANU63695.1"/>
    <property type="molecule type" value="Genomic_DNA"/>
</dbReference>
<dbReference type="RefSeq" id="WP_068961000.1">
    <property type="nucleotide sequence ID" value="NZ_CAJTAP010000036.1"/>
</dbReference>
<dbReference type="OrthoDB" id="9783652at2"/>
<feature type="transmembrane region" description="Helical" evidence="8">
    <location>
        <begin position="266"/>
        <end position="286"/>
    </location>
</feature>
<accession>A0A1B1SA58</accession>
<dbReference type="GO" id="GO:0009103">
    <property type="term" value="P:lipopolysaccharide biosynthetic process"/>
    <property type="evidence" value="ECO:0007669"/>
    <property type="project" value="TreeGrafter"/>
</dbReference>
<dbReference type="EMBL" id="SRYD01000022">
    <property type="protein sequence ID" value="TGY74373.1"/>
    <property type="molecule type" value="Genomic_DNA"/>
</dbReference>
<evidence type="ECO:0000256" key="7">
    <source>
        <dbReference type="PIRSR" id="PIRSR600715-1"/>
    </source>
</evidence>
<feature type="transmembrane region" description="Helical" evidence="8">
    <location>
        <begin position="88"/>
        <end position="107"/>
    </location>
</feature>
<dbReference type="GO" id="GO:0005886">
    <property type="term" value="C:plasma membrane"/>
    <property type="evidence" value="ECO:0007669"/>
    <property type="project" value="UniProtKB-SubCell"/>
</dbReference>
<evidence type="ECO:0000256" key="8">
    <source>
        <dbReference type="SAM" id="Phobius"/>
    </source>
</evidence>
<feature type="transmembrane region" description="Helical" evidence="8">
    <location>
        <begin position="52"/>
        <end position="76"/>
    </location>
</feature>
<feature type="transmembrane region" description="Helical" evidence="8">
    <location>
        <begin position="119"/>
        <end position="145"/>
    </location>
</feature>
<evidence type="ECO:0000313" key="9">
    <source>
        <dbReference type="EMBL" id="ANU63695.1"/>
    </source>
</evidence>
<feature type="transmembrane region" description="Helical" evidence="8">
    <location>
        <begin position="151"/>
        <end position="170"/>
    </location>
</feature>
<feature type="binding site" evidence="7">
    <location>
        <position position="169"/>
    </location>
    <ligand>
        <name>Mg(2+)</name>
        <dbReference type="ChEBI" id="CHEBI:18420"/>
    </ligand>
</feature>